<dbReference type="SUPFAM" id="SSF64518">
    <property type="entry name" value="Phase 1 flagellin"/>
    <property type="match status" value="1"/>
</dbReference>
<sequence length="191" mass="20541">MEVLNGKGCYAASGENSYRGVLYYKSALDDFAKAFANTINTLNGVGKPLFDGTAAKDITISDDWIADANYITASQIGGNNGANDNILKMISAMDSITGVSPYFNGTFGDYTLSLMSDVGIDLDYKNVMSKSSNLVLASISNQRESIMGVSLNEETASLLQYQKAFEASSRFMTTLDEALDVIINRMGVVGR</sequence>
<evidence type="ECO:0000259" key="2">
    <source>
        <dbReference type="Pfam" id="PF06429"/>
    </source>
</evidence>
<organism evidence="3">
    <name type="scientific">bioreactor metagenome</name>
    <dbReference type="NCBI Taxonomy" id="1076179"/>
    <lineage>
        <taxon>unclassified sequences</taxon>
        <taxon>metagenomes</taxon>
        <taxon>ecological metagenomes</taxon>
    </lineage>
</organism>
<dbReference type="GO" id="GO:0044780">
    <property type="term" value="P:bacterial-type flagellum assembly"/>
    <property type="evidence" value="ECO:0007669"/>
    <property type="project" value="InterPro"/>
</dbReference>
<accession>A0A645FHT3</accession>
<comment type="similarity">
    <text evidence="1">Belongs to the flagella basal body rod proteins family.</text>
</comment>
<dbReference type="PANTHER" id="PTHR30033:SF2">
    <property type="entry name" value="FLAGELLAR HOOK PROTEIN"/>
    <property type="match status" value="1"/>
</dbReference>
<name>A0A645FHT3_9ZZZZ</name>
<dbReference type="InterPro" id="IPR002371">
    <property type="entry name" value="FlgK"/>
</dbReference>
<comment type="caution">
    <text evidence="3">The sequence shown here is derived from an EMBL/GenBank/DDBJ whole genome shotgun (WGS) entry which is preliminary data.</text>
</comment>
<dbReference type="InterPro" id="IPR010930">
    <property type="entry name" value="Flg_bb/hook_C_dom"/>
</dbReference>
<dbReference type="Pfam" id="PF06429">
    <property type="entry name" value="Flg_bbr_C"/>
    <property type="match status" value="1"/>
</dbReference>
<dbReference type="EMBL" id="VSSQ01060020">
    <property type="protein sequence ID" value="MPN13520.1"/>
    <property type="molecule type" value="Genomic_DNA"/>
</dbReference>
<protein>
    <recommendedName>
        <fullName evidence="2">Flagellar basal-body/hook protein C-terminal domain-containing protein</fullName>
    </recommendedName>
</protein>
<proteinExistence type="inferred from homology"/>
<dbReference type="GO" id="GO:0005198">
    <property type="term" value="F:structural molecule activity"/>
    <property type="evidence" value="ECO:0007669"/>
    <property type="project" value="InterPro"/>
</dbReference>
<dbReference type="PANTHER" id="PTHR30033">
    <property type="entry name" value="FLAGELLAR HOOK-ASSOCIATED PROTEIN 1"/>
    <property type="match status" value="1"/>
</dbReference>
<gene>
    <name evidence="3" type="ORF">SDC9_160841</name>
</gene>
<reference evidence="3" key="1">
    <citation type="submission" date="2019-08" db="EMBL/GenBank/DDBJ databases">
        <authorList>
            <person name="Kucharzyk K."/>
            <person name="Murdoch R.W."/>
            <person name="Higgins S."/>
            <person name="Loffler F."/>
        </authorList>
    </citation>
    <scope>NUCLEOTIDE SEQUENCE</scope>
</reference>
<dbReference type="AlphaFoldDB" id="A0A645FHT3"/>
<evidence type="ECO:0000256" key="1">
    <source>
        <dbReference type="ARBA" id="ARBA00009677"/>
    </source>
</evidence>
<feature type="domain" description="Flagellar basal-body/hook protein C-terminal" evidence="2">
    <location>
        <begin position="147"/>
        <end position="184"/>
    </location>
</feature>
<dbReference type="GO" id="GO:0009424">
    <property type="term" value="C:bacterial-type flagellum hook"/>
    <property type="evidence" value="ECO:0007669"/>
    <property type="project" value="InterPro"/>
</dbReference>
<evidence type="ECO:0000313" key="3">
    <source>
        <dbReference type="EMBL" id="MPN13520.1"/>
    </source>
</evidence>